<reference evidence="2 3" key="2">
    <citation type="journal article" date="2016" name="Genome Announc.">
        <title>Draft Genome Sequence of the N2-Fixing Cyanobacterium Nostoc piscinale CENA21, Isolated from the Brazilian Amazon Floodplain.</title>
        <authorList>
            <person name="Leao T."/>
            <person name="Guimaraes P.I."/>
            <person name="de Melo A.G."/>
            <person name="Ramos R.T."/>
            <person name="Leao P.N."/>
            <person name="Silva A."/>
            <person name="Fiore M.F."/>
            <person name="Schneider M.P."/>
        </authorList>
    </citation>
    <scope>NUCLEOTIDE SEQUENCE [LARGE SCALE GENOMIC DNA]</scope>
    <source>
        <strain evidence="2 3">CENA21</strain>
    </source>
</reference>
<keyword evidence="1" id="KW-0812">Transmembrane</keyword>
<dbReference type="STRING" id="224013.ACX27_26630"/>
<keyword evidence="1" id="KW-1133">Transmembrane helix</keyword>
<keyword evidence="1" id="KW-0472">Membrane</keyword>
<dbReference type="RefSeq" id="WP_062296919.1">
    <property type="nucleotide sequence ID" value="NZ_CP012036.1"/>
</dbReference>
<keyword evidence="3" id="KW-1185">Reference proteome</keyword>
<dbReference type="Proteomes" id="UP000062645">
    <property type="component" value="Chromosome"/>
</dbReference>
<sequence>MEELNIQKSITIPPESQQRIIDQVLIQSGGVGLGILVTFVAVFTMAYWMGLREAIIGWTDKQKVESEALRNLSTAFSIFLAEYKEDTRAMKSKLQEIYDKPTNSGINKR</sequence>
<evidence type="ECO:0000256" key="1">
    <source>
        <dbReference type="SAM" id="Phobius"/>
    </source>
</evidence>
<feature type="transmembrane region" description="Helical" evidence="1">
    <location>
        <begin position="24"/>
        <end position="48"/>
    </location>
</feature>
<name>A0A0M5MHL6_9NOSO</name>
<accession>A0A0M5MHL6</accession>
<proteinExistence type="predicted"/>
<gene>
    <name evidence="2" type="ORF">ACX27_26630</name>
</gene>
<evidence type="ECO:0000313" key="2">
    <source>
        <dbReference type="EMBL" id="ALF55605.1"/>
    </source>
</evidence>
<reference evidence="3" key="1">
    <citation type="submission" date="2015-07" db="EMBL/GenBank/DDBJ databases">
        <title>Genome Of Nitrogen-Fixing Cyanobacterium Nostoc piscinale CENA21 From Solimoes/Amazon River Floodplain Sediments And Comparative Genomics To Uncover Biosynthetic Natural Products Potential.</title>
        <authorList>
            <person name="Leao T.F."/>
            <person name="Leao P.N."/>
            <person name="Guimaraes P.I."/>
            <person name="de Melo A.G.C."/>
            <person name="Ramos R.T.J."/>
            <person name="Silva A."/>
            <person name="Fiore M.F."/>
            <person name="Schneider M.P.C."/>
        </authorList>
    </citation>
    <scope>NUCLEOTIDE SEQUENCE [LARGE SCALE GENOMIC DNA]</scope>
    <source>
        <strain evidence="3">CENA21</strain>
    </source>
</reference>
<dbReference type="AlphaFoldDB" id="A0A0M5MHL6"/>
<organism evidence="2 3">
    <name type="scientific">Nostoc piscinale CENA21</name>
    <dbReference type="NCBI Taxonomy" id="224013"/>
    <lineage>
        <taxon>Bacteria</taxon>
        <taxon>Bacillati</taxon>
        <taxon>Cyanobacteriota</taxon>
        <taxon>Cyanophyceae</taxon>
        <taxon>Nostocales</taxon>
        <taxon>Nostocaceae</taxon>
        <taxon>Nostoc</taxon>
    </lineage>
</organism>
<protein>
    <submittedName>
        <fullName evidence="2">Uncharacterized protein</fullName>
    </submittedName>
</protein>
<dbReference type="OrthoDB" id="10005268at2"/>
<dbReference type="EMBL" id="CP012036">
    <property type="protein sequence ID" value="ALF55605.1"/>
    <property type="molecule type" value="Genomic_DNA"/>
</dbReference>
<dbReference type="PATRIC" id="fig|224013.5.peg.6381"/>
<evidence type="ECO:0000313" key="3">
    <source>
        <dbReference type="Proteomes" id="UP000062645"/>
    </source>
</evidence>
<dbReference type="KEGG" id="npz:ACX27_26630"/>